<comment type="caution">
    <text evidence="1">The sequence shown here is derived from an EMBL/GenBank/DDBJ whole genome shotgun (WGS) entry which is preliminary data.</text>
</comment>
<accession>A0A428NJA9</accession>
<keyword evidence="2" id="KW-1185">Reference proteome</keyword>
<dbReference type="Proteomes" id="UP000288168">
    <property type="component" value="Unassembled WGS sequence"/>
</dbReference>
<dbReference type="OrthoDB" id="5105356at2759"/>
<dbReference type="EMBL" id="NKCI01000459">
    <property type="protein sequence ID" value="RSL40885.1"/>
    <property type="molecule type" value="Genomic_DNA"/>
</dbReference>
<protein>
    <submittedName>
        <fullName evidence="1">Uncharacterized protein</fullName>
    </submittedName>
</protein>
<proteinExistence type="predicted"/>
<sequence length="307" mass="34705">MVKIGLNPSVLTLNMIPIRMKYDPDWNGTFSNWPMIEQACVIFASDMLKESRIIVIGEAQFSDTCSILQSQSFSLQHLQIRYSGAAPSKRCWTLGMDFHLSEDEAFEDQELDELFNGLETTPGFTIANDVLVKDEDLVALFEQLEDEPLHSPKLPALDIHSTSTWTLSTFDLLASYPNANTSEIEEEEDIILDDEPVSHYVQLTANTLGITTSETTYAGLLLSRTPACSLKQKLLDFLSQLAPPTDTSPVTIGAFHGVQDREDWEPKSRHRRIKKRRRYERLAATSQFHDTLRASDSRMPLLGQHSR</sequence>
<reference evidence="1 2" key="1">
    <citation type="submission" date="2017-06" db="EMBL/GenBank/DDBJ databases">
        <title>Comparative genomic analysis of Ambrosia Fusariam Clade fungi.</title>
        <authorList>
            <person name="Stajich J.E."/>
            <person name="Carrillo J."/>
            <person name="Kijimoto T."/>
            <person name="Eskalen A."/>
            <person name="O'Donnell K."/>
            <person name="Kasson M."/>
        </authorList>
    </citation>
    <scope>NUCLEOTIDE SEQUENCE [LARGE SCALE GENOMIC DNA]</scope>
    <source>
        <strain evidence="1 2">NRRL62584</strain>
    </source>
</reference>
<gene>
    <name evidence="1" type="ORF">CEP54_015984</name>
</gene>
<name>A0A428NJA9_9HYPO</name>
<evidence type="ECO:0000313" key="1">
    <source>
        <dbReference type="EMBL" id="RSL40885.1"/>
    </source>
</evidence>
<evidence type="ECO:0000313" key="2">
    <source>
        <dbReference type="Proteomes" id="UP000288168"/>
    </source>
</evidence>
<organism evidence="1 2">
    <name type="scientific">Fusarium duplospermum</name>
    <dbReference type="NCBI Taxonomy" id="1325734"/>
    <lineage>
        <taxon>Eukaryota</taxon>
        <taxon>Fungi</taxon>
        <taxon>Dikarya</taxon>
        <taxon>Ascomycota</taxon>
        <taxon>Pezizomycotina</taxon>
        <taxon>Sordariomycetes</taxon>
        <taxon>Hypocreomycetidae</taxon>
        <taxon>Hypocreales</taxon>
        <taxon>Nectriaceae</taxon>
        <taxon>Fusarium</taxon>
        <taxon>Fusarium solani species complex</taxon>
    </lineage>
</organism>
<dbReference type="AlphaFoldDB" id="A0A428NJA9"/>